<evidence type="ECO:0000313" key="1">
    <source>
        <dbReference type="EMBL" id="KAK3751600.1"/>
    </source>
</evidence>
<dbReference type="AlphaFoldDB" id="A0AAE0YNR2"/>
<sequence>MAGKRMESLNFQATHPKSIGSDVWVTPHGHGDGATPMFRSRSCTACHARGVLFSPDAVVSTLHLCTHHHGDYVCDSSSYLRQKQLYQGECKVADRLELNLNARGREWEAFLSPKGVDQDSQRVAATCSVVANLSGFPSVTSASGGDVVRPDGVSVQDPRLLSSLAHEPETTDRRLGWTLYGQ</sequence>
<evidence type="ECO:0000313" key="2">
    <source>
        <dbReference type="Proteomes" id="UP001283361"/>
    </source>
</evidence>
<accession>A0AAE0YNR2</accession>
<comment type="caution">
    <text evidence="1">The sequence shown here is derived from an EMBL/GenBank/DDBJ whole genome shotgun (WGS) entry which is preliminary data.</text>
</comment>
<keyword evidence="2" id="KW-1185">Reference proteome</keyword>
<name>A0AAE0YNR2_9GAST</name>
<proteinExistence type="predicted"/>
<protein>
    <submittedName>
        <fullName evidence="1">Uncharacterized protein</fullName>
    </submittedName>
</protein>
<gene>
    <name evidence="1" type="ORF">RRG08_012662</name>
</gene>
<dbReference type="EMBL" id="JAWDGP010005812">
    <property type="protein sequence ID" value="KAK3751600.1"/>
    <property type="molecule type" value="Genomic_DNA"/>
</dbReference>
<dbReference type="Proteomes" id="UP001283361">
    <property type="component" value="Unassembled WGS sequence"/>
</dbReference>
<organism evidence="1 2">
    <name type="scientific">Elysia crispata</name>
    <name type="common">lettuce slug</name>
    <dbReference type="NCBI Taxonomy" id="231223"/>
    <lineage>
        <taxon>Eukaryota</taxon>
        <taxon>Metazoa</taxon>
        <taxon>Spiralia</taxon>
        <taxon>Lophotrochozoa</taxon>
        <taxon>Mollusca</taxon>
        <taxon>Gastropoda</taxon>
        <taxon>Heterobranchia</taxon>
        <taxon>Euthyneura</taxon>
        <taxon>Panpulmonata</taxon>
        <taxon>Sacoglossa</taxon>
        <taxon>Placobranchoidea</taxon>
        <taxon>Plakobranchidae</taxon>
        <taxon>Elysia</taxon>
    </lineage>
</organism>
<reference evidence="1" key="1">
    <citation type="journal article" date="2023" name="G3 (Bethesda)">
        <title>A reference genome for the long-term kleptoplast-retaining sea slug Elysia crispata morphotype clarki.</title>
        <authorList>
            <person name="Eastman K.E."/>
            <person name="Pendleton A.L."/>
            <person name="Shaikh M.A."/>
            <person name="Suttiyut T."/>
            <person name="Ogas R."/>
            <person name="Tomko P."/>
            <person name="Gavelis G."/>
            <person name="Widhalm J.R."/>
            <person name="Wisecaver J.H."/>
        </authorList>
    </citation>
    <scope>NUCLEOTIDE SEQUENCE</scope>
    <source>
        <strain evidence="1">ECLA1</strain>
    </source>
</reference>